<dbReference type="Pfam" id="PF07811">
    <property type="entry name" value="TadE"/>
    <property type="match status" value="1"/>
</dbReference>
<keyword evidence="1" id="KW-0812">Transmembrane</keyword>
<feature type="domain" description="TadE-like" evidence="2">
    <location>
        <begin position="32"/>
        <end position="70"/>
    </location>
</feature>
<dbReference type="Proteomes" id="UP000033618">
    <property type="component" value="Unassembled WGS sequence"/>
</dbReference>
<protein>
    <recommendedName>
        <fullName evidence="2">TadE-like domain-containing protein</fullName>
    </recommendedName>
</protein>
<accession>A0A0F5JYF1</accession>
<dbReference type="OrthoDB" id="9091734at2"/>
<keyword evidence="1" id="KW-0472">Membrane</keyword>
<comment type="caution">
    <text evidence="3">The sequence shown here is derived from an EMBL/GenBank/DDBJ whole genome shotgun (WGS) entry which is preliminary data.</text>
</comment>
<organism evidence="3 4">
    <name type="scientific">Robbsia andropogonis</name>
    <dbReference type="NCBI Taxonomy" id="28092"/>
    <lineage>
        <taxon>Bacteria</taxon>
        <taxon>Pseudomonadati</taxon>
        <taxon>Pseudomonadota</taxon>
        <taxon>Betaproteobacteria</taxon>
        <taxon>Burkholderiales</taxon>
        <taxon>Burkholderiaceae</taxon>
        <taxon>Robbsia</taxon>
    </lineage>
</organism>
<evidence type="ECO:0000259" key="2">
    <source>
        <dbReference type="Pfam" id="PF07811"/>
    </source>
</evidence>
<dbReference type="EMBL" id="LAQU01000021">
    <property type="protein sequence ID" value="KKB62322.1"/>
    <property type="molecule type" value="Genomic_DNA"/>
</dbReference>
<keyword evidence="1" id="KW-1133">Transmembrane helix</keyword>
<dbReference type="AlphaFoldDB" id="A0A0F5JYF1"/>
<evidence type="ECO:0000313" key="3">
    <source>
        <dbReference type="EMBL" id="KKB62322.1"/>
    </source>
</evidence>
<dbReference type="PATRIC" id="fig|28092.6.peg.4178"/>
<feature type="transmembrane region" description="Helical" evidence="1">
    <location>
        <begin position="32"/>
        <end position="53"/>
    </location>
</feature>
<dbReference type="RefSeq" id="WP_024904547.1">
    <property type="nucleotide sequence ID" value="NZ_CADFGU010000009.1"/>
</dbReference>
<gene>
    <name evidence="3" type="ORF">WM40_17765</name>
</gene>
<evidence type="ECO:0000256" key="1">
    <source>
        <dbReference type="SAM" id="Phobius"/>
    </source>
</evidence>
<dbReference type="STRING" id="28092.WM40_17765"/>
<sequence length="228" mass="25109">MTHFSIERRQADVLRIGARGRRVRRGSLLERGAASLELAIIMPLMLMVLLGFLDIYNFMRTQSTVEHTAFMLADSLSMMTTVFNDTGTTNANALGSVWNAANLIAQPLALSTNGGVIITSVCDSPLCTSTTPNTATTAGTPKIWWQASAPWNTSKAVTKETTSTILPTYWPFRSGDSAIVVEVFYVYDPFPLVRGFWPSAPGKTTLYKRVYARPRTNVPLPLKDQSLE</sequence>
<reference evidence="3 4" key="1">
    <citation type="submission" date="2015-03" db="EMBL/GenBank/DDBJ databases">
        <title>Draft Genome Sequence of Burkholderia andropogonis type strain ICMP2807, isolated from Sorghum bicolor.</title>
        <authorList>
            <person name="Lopes-Santos L."/>
            <person name="Castro D.B."/>
            <person name="Ottoboni L.M."/>
            <person name="Park D."/>
            <person name="Weirc B.S."/>
            <person name="Destefano S.A."/>
        </authorList>
    </citation>
    <scope>NUCLEOTIDE SEQUENCE [LARGE SCALE GENOMIC DNA]</scope>
    <source>
        <strain evidence="3 4">ICMP2807</strain>
    </source>
</reference>
<dbReference type="InterPro" id="IPR012495">
    <property type="entry name" value="TadE-like_dom"/>
</dbReference>
<proteinExistence type="predicted"/>
<keyword evidence="4" id="KW-1185">Reference proteome</keyword>
<name>A0A0F5JYF1_9BURK</name>
<evidence type="ECO:0000313" key="4">
    <source>
        <dbReference type="Proteomes" id="UP000033618"/>
    </source>
</evidence>